<evidence type="ECO:0000256" key="1">
    <source>
        <dbReference type="ARBA" id="ARBA00007513"/>
    </source>
</evidence>
<comment type="caution">
    <text evidence="8">The sequence shown here is derived from an EMBL/GenBank/DDBJ whole genome shotgun (WGS) entry which is preliminary data.</text>
</comment>
<dbReference type="InterPro" id="IPR001519">
    <property type="entry name" value="Ferritin"/>
</dbReference>
<proteinExistence type="inferred from homology"/>
<evidence type="ECO:0000256" key="5">
    <source>
        <dbReference type="ARBA" id="ARBA00047990"/>
    </source>
</evidence>
<dbReference type="GO" id="GO:0008198">
    <property type="term" value="F:ferrous iron binding"/>
    <property type="evidence" value="ECO:0007669"/>
    <property type="project" value="TreeGrafter"/>
</dbReference>
<dbReference type="PANTHER" id="PTHR11431:SF75">
    <property type="entry name" value="FERRITIN"/>
    <property type="match status" value="1"/>
</dbReference>
<dbReference type="SUPFAM" id="SSF47240">
    <property type="entry name" value="Ferritin-like"/>
    <property type="match status" value="1"/>
</dbReference>
<keyword evidence="9" id="KW-1185">Reference proteome</keyword>
<keyword evidence="6" id="KW-0479">Metal-binding</keyword>
<dbReference type="AlphaFoldDB" id="A0A8J1U491"/>
<dbReference type="PANTHER" id="PTHR11431">
    <property type="entry name" value="FERRITIN"/>
    <property type="match status" value="1"/>
</dbReference>
<protein>
    <recommendedName>
        <fullName evidence="2">ferroxidase</fullName>
        <ecNumber evidence="2">1.16.3.1</ecNumber>
    </recommendedName>
</protein>
<keyword evidence="6" id="KW-0408">Iron</keyword>
<dbReference type="GO" id="GO:0008199">
    <property type="term" value="F:ferric iron binding"/>
    <property type="evidence" value="ECO:0007669"/>
    <property type="project" value="InterPro"/>
</dbReference>
<dbReference type="EMBL" id="CAIIXF020000009">
    <property type="protein sequence ID" value="CAH1794652.1"/>
    <property type="molecule type" value="Genomic_DNA"/>
</dbReference>
<keyword evidence="3" id="KW-0560">Oxidoreductase</keyword>
<comment type="catalytic activity">
    <reaction evidence="5">
        <text>4 Fe(2+) + O2 + 4 H(+) = 4 Fe(3+) + 2 H2O</text>
        <dbReference type="Rhea" id="RHEA:11148"/>
        <dbReference type="ChEBI" id="CHEBI:15377"/>
        <dbReference type="ChEBI" id="CHEBI:15378"/>
        <dbReference type="ChEBI" id="CHEBI:15379"/>
        <dbReference type="ChEBI" id="CHEBI:29033"/>
        <dbReference type="ChEBI" id="CHEBI:29034"/>
        <dbReference type="EC" id="1.16.3.1"/>
    </reaction>
</comment>
<comment type="function">
    <text evidence="4">Stores iron in a soluble, non-toxic, readily available form. Important for iron homeostasis. Has ferroxidase activity. Iron is taken up in the ferrous form and deposited as ferric hydroxides after oxidation.</text>
</comment>
<evidence type="ECO:0000256" key="6">
    <source>
        <dbReference type="PIRSR" id="PIRSR601519-1"/>
    </source>
</evidence>
<comment type="similarity">
    <text evidence="1">Belongs to the ferritin family.</text>
</comment>
<dbReference type="InterPro" id="IPR012347">
    <property type="entry name" value="Ferritin-like"/>
</dbReference>
<evidence type="ECO:0000256" key="4">
    <source>
        <dbReference type="ARBA" id="ARBA00025111"/>
    </source>
</evidence>
<dbReference type="Pfam" id="PF00210">
    <property type="entry name" value="Ferritin"/>
    <property type="match status" value="1"/>
</dbReference>
<accession>A0A8J1U491</accession>
<organism evidence="8 9">
    <name type="scientific">Owenia fusiformis</name>
    <name type="common">Polychaete worm</name>
    <dbReference type="NCBI Taxonomy" id="6347"/>
    <lineage>
        <taxon>Eukaryota</taxon>
        <taxon>Metazoa</taxon>
        <taxon>Spiralia</taxon>
        <taxon>Lophotrochozoa</taxon>
        <taxon>Annelida</taxon>
        <taxon>Polychaeta</taxon>
        <taxon>Sedentaria</taxon>
        <taxon>Canalipalpata</taxon>
        <taxon>Sabellida</taxon>
        <taxon>Oweniida</taxon>
        <taxon>Oweniidae</taxon>
        <taxon>Owenia</taxon>
    </lineage>
</organism>
<dbReference type="EC" id="1.16.3.1" evidence="2"/>
<dbReference type="GO" id="GO:0006826">
    <property type="term" value="P:iron ion transport"/>
    <property type="evidence" value="ECO:0007669"/>
    <property type="project" value="InterPro"/>
</dbReference>
<evidence type="ECO:0000313" key="8">
    <source>
        <dbReference type="EMBL" id="CAH1794652.1"/>
    </source>
</evidence>
<dbReference type="GO" id="GO:0005737">
    <property type="term" value="C:cytoplasm"/>
    <property type="evidence" value="ECO:0007669"/>
    <property type="project" value="TreeGrafter"/>
</dbReference>
<evidence type="ECO:0000259" key="7">
    <source>
        <dbReference type="Pfam" id="PF00210"/>
    </source>
</evidence>
<dbReference type="GO" id="GO:0006879">
    <property type="term" value="P:intracellular iron ion homeostasis"/>
    <property type="evidence" value="ECO:0007669"/>
    <property type="project" value="InterPro"/>
</dbReference>
<dbReference type="GO" id="GO:0004322">
    <property type="term" value="F:ferroxidase activity"/>
    <property type="evidence" value="ECO:0007669"/>
    <property type="project" value="UniProtKB-EC"/>
</dbReference>
<dbReference type="Proteomes" id="UP000749559">
    <property type="component" value="Unassembled WGS sequence"/>
</dbReference>
<feature type="binding site" evidence="6">
    <location>
        <position position="195"/>
    </location>
    <ligand>
        <name>Fe cation</name>
        <dbReference type="ChEBI" id="CHEBI:24875"/>
        <label>1</label>
    </ligand>
</feature>
<dbReference type="InterPro" id="IPR009078">
    <property type="entry name" value="Ferritin-like_SF"/>
</dbReference>
<dbReference type="Gene3D" id="1.20.1260.10">
    <property type="match status" value="1"/>
</dbReference>
<dbReference type="InterPro" id="IPR008331">
    <property type="entry name" value="Ferritin_DPS_dom"/>
</dbReference>
<sequence length="311" mass="35032">MLPCSRSLLTWIIGTLFLCVFSKRPGKVYGKYTKGAICYNCPHIHARTSRCETTRVCRADEACMMTIGLIRWRENISETVQQSCIKTKKCEVWSTESPCVRATKETSGELTSGMYSSFYTYLAMANHFDRHDVALGGFNKYMLTSAFLGKMRTMTGINRKMNSLGLPLNFDTVPAPVETHWATPKRALEAALATELREGDKIRRTITASKGCGEITTFADFLETKVLGDNYKVIKELAELIVSISTMQCRTTPGIVDYLVDKQIEYGQYFFPVYALGVISRYGNESTELNTDDLTIWDRIVPNLFTPLVFG</sequence>
<evidence type="ECO:0000256" key="2">
    <source>
        <dbReference type="ARBA" id="ARBA00013107"/>
    </source>
</evidence>
<feature type="domain" description="Ferritin/DPS" evidence="7">
    <location>
        <begin position="114"/>
        <end position="245"/>
    </location>
</feature>
<reference evidence="8" key="1">
    <citation type="submission" date="2022-03" db="EMBL/GenBank/DDBJ databases">
        <authorList>
            <person name="Martin C."/>
        </authorList>
    </citation>
    <scope>NUCLEOTIDE SEQUENCE</scope>
</reference>
<gene>
    <name evidence="8" type="ORF">OFUS_LOCUS19319</name>
</gene>
<name>A0A8J1U491_OWEFU</name>
<evidence type="ECO:0000256" key="3">
    <source>
        <dbReference type="ARBA" id="ARBA00023002"/>
    </source>
</evidence>
<evidence type="ECO:0000313" key="9">
    <source>
        <dbReference type="Proteomes" id="UP000749559"/>
    </source>
</evidence>